<comment type="caution">
    <text evidence="1">The sequence shown here is derived from an EMBL/GenBank/DDBJ whole genome shotgun (WGS) entry which is preliminary data.</text>
</comment>
<proteinExistence type="predicted"/>
<organism evidence="1 2">
    <name type="scientific">Ktedonospora formicarum</name>
    <dbReference type="NCBI Taxonomy" id="2778364"/>
    <lineage>
        <taxon>Bacteria</taxon>
        <taxon>Bacillati</taxon>
        <taxon>Chloroflexota</taxon>
        <taxon>Ktedonobacteria</taxon>
        <taxon>Ktedonobacterales</taxon>
        <taxon>Ktedonobacteraceae</taxon>
        <taxon>Ktedonospora</taxon>
    </lineage>
</organism>
<reference evidence="1" key="1">
    <citation type="submission" date="2020-10" db="EMBL/GenBank/DDBJ databases">
        <title>Taxonomic study of unclassified bacteria belonging to the class Ktedonobacteria.</title>
        <authorList>
            <person name="Yabe S."/>
            <person name="Wang C.M."/>
            <person name="Zheng Y."/>
            <person name="Sakai Y."/>
            <person name="Cavaletti L."/>
            <person name="Monciardini P."/>
            <person name="Donadio S."/>
        </authorList>
    </citation>
    <scope>NUCLEOTIDE SEQUENCE</scope>
    <source>
        <strain evidence="1">SOSP1-1</strain>
    </source>
</reference>
<accession>A0A8J3I3W7</accession>
<evidence type="ECO:0000313" key="1">
    <source>
        <dbReference type="EMBL" id="GHO48854.1"/>
    </source>
</evidence>
<evidence type="ECO:0000313" key="2">
    <source>
        <dbReference type="Proteomes" id="UP000612362"/>
    </source>
</evidence>
<gene>
    <name evidence="1" type="ORF">KSX_70170</name>
</gene>
<dbReference type="EMBL" id="BNJF01000004">
    <property type="protein sequence ID" value="GHO48854.1"/>
    <property type="molecule type" value="Genomic_DNA"/>
</dbReference>
<sequence>MVLMKRALGDGVSKRSLHGVSFVSPASLARIVASAHTATCSLLNMLETGELSLYPEVMGSVTHMIMWTTLLIENKINRRK</sequence>
<name>A0A8J3I3W7_9CHLR</name>
<keyword evidence="2" id="KW-1185">Reference proteome</keyword>
<dbReference type="AlphaFoldDB" id="A0A8J3I3W7"/>
<dbReference type="Proteomes" id="UP000612362">
    <property type="component" value="Unassembled WGS sequence"/>
</dbReference>
<protein>
    <submittedName>
        <fullName evidence="1">Uncharacterized protein</fullName>
    </submittedName>
</protein>